<comment type="catalytic activity">
    <reaction evidence="9">
        <text>guanosine + phosphate = alpha-D-ribose 1-phosphate + guanine</text>
        <dbReference type="Rhea" id="RHEA:13233"/>
        <dbReference type="ChEBI" id="CHEBI:16235"/>
        <dbReference type="ChEBI" id="CHEBI:16750"/>
        <dbReference type="ChEBI" id="CHEBI:43474"/>
        <dbReference type="ChEBI" id="CHEBI:57720"/>
        <dbReference type="EC" id="2.4.2.1"/>
    </reaction>
</comment>
<sequence length="138" mass="15087">MSKAYSKRLRDHAQITAKSIGLQGFTLREGVYFMYTGPCIETVSEGRFIHMLGADVVGMSTCPEVTVTVHCGMEVFGISIVTNKSALKSDSDEVVCTIEEVLDTAAVRSKDLQKLITAMVETLDLHPTPKNKSGLVQY</sequence>
<dbReference type="Proteomes" id="UP000242188">
    <property type="component" value="Unassembled WGS sequence"/>
</dbReference>
<evidence type="ECO:0000256" key="5">
    <source>
        <dbReference type="ARBA" id="ARBA00022679"/>
    </source>
</evidence>
<dbReference type="InterPro" id="IPR000845">
    <property type="entry name" value="Nucleoside_phosphorylase_d"/>
</dbReference>
<evidence type="ECO:0000256" key="4">
    <source>
        <dbReference type="ARBA" id="ARBA00022676"/>
    </source>
</evidence>
<evidence type="ECO:0000256" key="6">
    <source>
        <dbReference type="ARBA" id="ARBA00023918"/>
    </source>
</evidence>
<evidence type="ECO:0000256" key="1">
    <source>
        <dbReference type="ARBA" id="ARBA00005058"/>
    </source>
</evidence>
<dbReference type="GO" id="GO:0004731">
    <property type="term" value="F:purine-nucleoside phosphorylase activity"/>
    <property type="evidence" value="ECO:0007669"/>
    <property type="project" value="UniProtKB-EC"/>
</dbReference>
<name>A0A210QN19_MIZYE</name>
<comment type="caution">
    <text evidence="12">The sequence shown here is derived from an EMBL/GenBank/DDBJ whole genome shotgun (WGS) entry which is preliminary data.</text>
</comment>
<keyword evidence="13" id="KW-1185">Reference proteome</keyword>
<dbReference type="InterPro" id="IPR035994">
    <property type="entry name" value="Nucleoside_phosphorylase_sf"/>
</dbReference>
<reference evidence="12 13" key="1">
    <citation type="journal article" date="2017" name="Nat. Ecol. Evol.">
        <title>Scallop genome provides insights into evolution of bilaterian karyotype and development.</title>
        <authorList>
            <person name="Wang S."/>
            <person name="Zhang J."/>
            <person name="Jiao W."/>
            <person name="Li J."/>
            <person name="Xun X."/>
            <person name="Sun Y."/>
            <person name="Guo X."/>
            <person name="Huan P."/>
            <person name="Dong B."/>
            <person name="Zhang L."/>
            <person name="Hu X."/>
            <person name="Sun X."/>
            <person name="Wang J."/>
            <person name="Zhao C."/>
            <person name="Wang Y."/>
            <person name="Wang D."/>
            <person name="Huang X."/>
            <person name="Wang R."/>
            <person name="Lv J."/>
            <person name="Li Y."/>
            <person name="Zhang Z."/>
            <person name="Liu B."/>
            <person name="Lu W."/>
            <person name="Hui Y."/>
            <person name="Liang J."/>
            <person name="Zhou Z."/>
            <person name="Hou R."/>
            <person name="Li X."/>
            <person name="Liu Y."/>
            <person name="Li H."/>
            <person name="Ning X."/>
            <person name="Lin Y."/>
            <person name="Zhao L."/>
            <person name="Xing Q."/>
            <person name="Dou J."/>
            <person name="Li Y."/>
            <person name="Mao J."/>
            <person name="Guo H."/>
            <person name="Dou H."/>
            <person name="Li T."/>
            <person name="Mu C."/>
            <person name="Jiang W."/>
            <person name="Fu Q."/>
            <person name="Fu X."/>
            <person name="Miao Y."/>
            <person name="Liu J."/>
            <person name="Yu Q."/>
            <person name="Li R."/>
            <person name="Liao H."/>
            <person name="Li X."/>
            <person name="Kong Y."/>
            <person name="Jiang Z."/>
            <person name="Chourrout D."/>
            <person name="Li R."/>
            <person name="Bao Z."/>
        </authorList>
    </citation>
    <scope>NUCLEOTIDE SEQUENCE [LARGE SCALE GENOMIC DNA]</scope>
    <source>
        <strain evidence="12 13">PY_sf001</strain>
    </source>
</reference>
<gene>
    <name evidence="12" type="ORF">KP79_PYT14069</name>
</gene>
<evidence type="ECO:0000256" key="8">
    <source>
        <dbReference type="ARBA" id="ARBA00023950"/>
    </source>
</evidence>
<evidence type="ECO:0000313" key="12">
    <source>
        <dbReference type="EMBL" id="OWF50108.1"/>
    </source>
</evidence>
<dbReference type="OrthoDB" id="10261782at2759"/>
<evidence type="ECO:0000259" key="11">
    <source>
        <dbReference type="Pfam" id="PF01048"/>
    </source>
</evidence>
<feature type="domain" description="Nucleoside phosphorylase" evidence="11">
    <location>
        <begin position="3"/>
        <end position="121"/>
    </location>
</feature>
<proteinExistence type="inferred from homology"/>
<dbReference type="Pfam" id="PF01048">
    <property type="entry name" value="PNP_UDP_1"/>
    <property type="match status" value="1"/>
</dbReference>
<comment type="catalytic activity">
    <reaction evidence="7">
        <text>2'-deoxyguanosine + phosphate = 2-deoxy-alpha-D-ribose 1-phosphate + guanine</text>
        <dbReference type="Rhea" id="RHEA:27738"/>
        <dbReference type="ChEBI" id="CHEBI:16235"/>
        <dbReference type="ChEBI" id="CHEBI:17172"/>
        <dbReference type="ChEBI" id="CHEBI:43474"/>
        <dbReference type="ChEBI" id="CHEBI:57259"/>
        <dbReference type="EC" id="2.4.2.1"/>
    </reaction>
</comment>
<evidence type="ECO:0000256" key="10">
    <source>
        <dbReference type="ARBA" id="ARBA00031036"/>
    </source>
</evidence>
<dbReference type="EMBL" id="NEDP02002762">
    <property type="protein sequence ID" value="OWF50108.1"/>
    <property type="molecule type" value="Genomic_DNA"/>
</dbReference>
<dbReference type="EC" id="2.4.2.1" evidence="3"/>
<dbReference type="GO" id="GO:0005737">
    <property type="term" value="C:cytoplasm"/>
    <property type="evidence" value="ECO:0007669"/>
    <property type="project" value="TreeGrafter"/>
</dbReference>
<dbReference type="Gene3D" id="3.40.50.1580">
    <property type="entry name" value="Nucleoside phosphorylase domain"/>
    <property type="match status" value="1"/>
</dbReference>
<evidence type="ECO:0000256" key="2">
    <source>
        <dbReference type="ARBA" id="ARBA00006751"/>
    </source>
</evidence>
<dbReference type="InterPro" id="IPR011268">
    <property type="entry name" value="Purine_phosphorylase"/>
</dbReference>
<dbReference type="STRING" id="6573.A0A210QN19"/>
<keyword evidence="4" id="KW-0328">Glycosyltransferase</keyword>
<comment type="catalytic activity">
    <reaction evidence="8">
        <text>2'-deoxyinosine + phosphate = 2-deoxy-alpha-D-ribose 1-phosphate + hypoxanthine</text>
        <dbReference type="Rhea" id="RHEA:27750"/>
        <dbReference type="ChEBI" id="CHEBI:17368"/>
        <dbReference type="ChEBI" id="CHEBI:28997"/>
        <dbReference type="ChEBI" id="CHEBI:43474"/>
        <dbReference type="ChEBI" id="CHEBI:57259"/>
        <dbReference type="EC" id="2.4.2.1"/>
    </reaction>
</comment>
<accession>A0A210QN19</accession>
<evidence type="ECO:0000313" key="13">
    <source>
        <dbReference type="Proteomes" id="UP000242188"/>
    </source>
</evidence>
<dbReference type="AlphaFoldDB" id="A0A210QN19"/>
<dbReference type="UniPathway" id="UPA00606"/>
<protein>
    <recommendedName>
        <fullName evidence="3">purine-nucleoside phosphorylase</fullName>
        <ecNumber evidence="3">2.4.2.1</ecNumber>
    </recommendedName>
    <alternativeName>
        <fullName evidence="10">Inosine-guanosine phosphorylase</fullName>
    </alternativeName>
</protein>
<keyword evidence="5" id="KW-0808">Transferase</keyword>
<evidence type="ECO:0000256" key="3">
    <source>
        <dbReference type="ARBA" id="ARBA00011886"/>
    </source>
</evidence>
<organism evidence="12 13">
    <name type="scientific">Mizuhopecten yessoensis</name>
    <name type="common">Japanese scallop</name>
    <name type="synonym">Patinopecten yessoensis</name>
    <dbReference type="NCBI Taxonomy" id="6573"/>
    <lineage>
        <taxon>Eukaryota</taxon>
        <taxon>Metazoa</taxon>
        <taxon>Spiralia</taxon>
        <taxon>Lophotrochozoa</taxon>
        <taxon>Mollusca</taxon>
        <taxon>Bivalvia</taxon>
        <taxon>Autobranchia</taxon>
        <taxon>Pteriomorphia</taxon>
        <taxon>Pectinida</taxon>
        <taxon>Pectinoidea</taxon>
        <taxon>Pectinidae</taxon>
        <taxon>Mizuhopecten</taxon>
    </lineage>
</organism>
<evidence type="ECO:0000256" key="9">
    <source>
        <dbReference type="ARBA" id="ARBA00023970"/>
    </source>
</evidence>
<comment type="catalytic activity">
    <reaction evidence="6">
        <text>inosine + phosphate = alpha-D-ribose 1-phosphate + hypoxanthine</text>
        <dbReference type="Rhea" id="RHEA:27646"/>
        <dbReference type="ChEBI" id="CHEBI:17368"/>
        <dbReference type="ChEBI" id="CHEBI:17596"/>
        <dbReference type="ChEBI" id="CHEBI:43474"/>
        <dbReference type="ChEBI" id="CHEBI:57720"/>
        <dbReference type="EC" id="2.4.2.1"/>
    </reaction>
</comment>
<evidence type="ECO:0000256" key="7">
    <source>
        <dbReference type="ARBA" id="ARBA00023929"/>
    </source>
</evidence>
<dbReference type="PANTHER" id="PTHR11904">
    <property type="entry name" value="METHYLTHIOADENOSINE/PURINE NUCLEOSIDE PHOSPHORYLASE"/>
    <property type="match status" value="1"/>
</dbReference>
<dbReference type="SUPFAM" id="SSF53167">
    <property type="entry name" value="Purine and uridine phosphorylases"/>
    <property type="match status" value="1"/>
</dbReference>
<comment type="pathway">
    <text evidence="1">Purine metabolism; purine nucleoside salvage.</text>
</comment>
<dbReference type="GO" id="GO:0009116">
    <property type="term" value="P:nucleoside metabolic process"/>
    <property type="evidence" value="ECO:0007669"/>
    <property type="project" value="InterPro"/>
</dbReference>
<comment type="similarity">
    <text evidence="2">Belongs to the PNP/MTAP phosphorylase family.</text>
</comment>
<dbReference type="PANTHER" id="PTHR11904:SF9">
    <property type="entry name" value="PURINE NUCLEOSIDE PHOSPHORYLASE-RELATED"/>
    <property type="match status" value="1"/>
</dbReference>